<sequence length="62" mass="7130">MDKVAISVHLDIEKSCDSNHVVHEANEKLKLKHGIHFITIQVILSYHSFNEETILKSFTLEV</sequence>
<dbReference type="Proteomes" id="UP000280834">
    <property type="component" value="Unassembled WGS sequence"/>
</dbReference>
<evidence type="ECO:0000313" key="3">
    <source>
        <dbReference type="WBParaSite" id="BTMF_0000453801-mRNA-1"/>
    </source>
</evidence>
<dbReference type="WBParaSite" id="BTMF_0000453801-mRNA-1">
    <property type="protein sequence ID" value="BTMF_0000453801-mRNA-1"/>
    <property type="gene ID" value="BTMF_0000453801"/>
</dbReference>
<gene>
    <name evidence="1" type="ORF">BTMF_LOCUS3832</name>
</gene>
<reference evidence="1 2" key="2">
    <citation type="submission" date="2018-11" db="EMBL/GenBank/DDBJ databases">
        <authorList>
            <consortium name="Pathogen Informatics"/>
        </authorList>
    </citation>
    <scope>NUCLEOTIDE SEQUENCE [LARGE SCALE GENOMIC DNA]</scope>
</reference>
<dbReference type="AlphaFoldDB" id="A0A0R3QDV2"/>
<dbReference type="EMBL" id="UZAG01003600">
    <property type="protein sequence ID" value="VDO15589.1"/>
    <property type="molecule type" value="Genomic_DNA"/>
</dbReference>
<name>A0A0R3QDV2_9BILA</name>
<evidence type="ECO:0000313" key="1">
    <source>
        <dbReference type="EMBL" id="VDO15589.1"/>
    </source>
</evidence>
<accession>A0A0R3QDV2</accession>
<protein>
    <submittedName>
        <fullName evidence="3">ZT_dimer domain-containing protein</fullName>
    </submittedName>
</protein>
<reference evidence="3" key="1">
    <citation type="submission" date="2017-02" db="UniProtKB">
        <authorList>
            <consortium name="WormBaseParasite"/>
        </authorList>
    </citation>
    <scope>IDENTIFICATION</scope>
</reference>
<keyword evidence="2" id="KW-1185">Reference proteome</keyword>
<organism evidence="3">
    <name type="scientific">Brugia timori</name>
    <dbReference type="NCBI Taxonomy" id="42155"/>
    <lineage>
        <taxon>Eukaryota</taxon>
        <taxon>Metazoa</taxon>
        <taxon>Ecdysozoa</taxon>
        <taxon>Nematoda</taxon>
        <taxon>Chromadorea</taxon>
        <taxon>Rhabditida</taxon>
        <taxon>Spirurina</taxon>
        <taxon>Spiruromorpha</taxon>
        <taxon>Filarioidea</taxon>
        <taxon>Onchocercidae</taxon>
        <taxon>Brugia</taxon>
    </lineage>
</organism>
<proteinExistence type="predicted"/>
<evidence type="ECO:0000313" key="2">
    <source>
        <dbReference type="Proteomes" id="UP000280834"/>
    </source>
</evidence>